<dbReference type="InterPro" id="IPR029058">
    <property type="entry name" value="AB_hydrolase_fold"/>
</dbReference>
<feature type="chain" id="PRO_5015661161" evidence="6">
    <location>
        <begin position="18"/>
        <end position="492"/>
    </location>
</feature>
<gene>
    <name evidence="7" type="ORF">CLW00_102218</name>
</gene>
<dbReference type="PANTHER" id="PTHR11802">
    <property type="entry name" value="SERINE PROTEASE FAMILY S10 SERINE CARBOXYPEPTIDASE"/>
    <property type="match status" value="1"/>
</dbReference>
<dbReference type="AlphaFoldDB" id="A0A2T0WSS2"/>
<keyword evidence="8" id="KW-1185">Reference proteome</keyword>
<comment type="caution">
    <text evidence="7">The sequence shown here is derived from an EMBL/GenBank/DDBJ whole genome shotgun (WGS) entry which is preliminary data.</text>
</comment>
<dbReference type="GO" id="GO:0006508">
    <property type="term" value="P:proteolysis"/>
    <property type="evidence" value="ECO:0007669"/>
    <property type="project" value="UniProtKB-KW"/>
</dbReference>
<keyword evidence="5" id="KW-0325">Glycoprotein</keyword>
<accession>A0A2T0WSS2</accession>
<dbReference type="SUPFAM" id="SSF53474">
    <property type="entry name" value="alpha/beta-Hydrolases"/>
    <property type="match status" value="1"/>
</dbReference>
<dbReference type="Pfam" id="PF00450">
    <property type="entry name" value="Peptidase_S10"/>
    <property type="match status" value="1"/>
</dbReference>
<proteinExistence type="predicted"/>
<evidence type="ECO:0000256" key="4">
    <source>
        <dbReference type="ARBA" id="ARBA00022801"/>
    </source>
</evidence>
<keyword evidence="4" id="KW-0378">Hydrolase</keyword>
<protein>
    <submittedName>
        <fullName evidence="7">Carboxypeptidase C (Cathepsin A)</fullName>
    </submittedName>
</protein>
<evidence type="ECO:0000256" key="6">
    <source>
        <dbReference type="SAM" id="SignalP"/>
    </source>
</evidence>
<dbReference type="RefSeq" id="WP_106132429.1">
    <property type="nucleotide sequence ID" value="NZ_PVTR01000002.1"/>
</dbReference>
<dbReference type="OrthoDB" id="9770107at2"/>
<reference evidence="7 8" key="1">
    <citation type="submission" date="2018-03" db="EMBL/GenBank/DDBJ databases">
        <title>Genomic Encyclopedia of Archaeal and Bacterial Type Strains, Phase II (KMG-II): from individual species to whole genera.</title>
        <authorList>
            <person name="Goeker M."/>
        </authorList>
    </citation>
    <scope>NUCLEOTIDE SEQUENCE [LARGE SCALE GENOMIC DNA]</scope>
    <source>
        <strain evidence="7 8">DSM 27929</strain>
    </source>
</reference>
<dbReference type="GO" id="GO:0004185">
    <property type="term" value="F:serine-type carboxypeptidase activity"/>
    <property type="evidence" value="ECO:0007669"/>
    <property type="project" value="InterPro"/>
</dbReference>
<evidence type="ECO:0000256" key="3">
    <source>
        <dbReference type="ARBA" id="ARBA00022729"/>
    </source>
</evidence>
<evidence type="ECO:0000256" key="1">
    <source>
        <dbReference type="ARBA" id="ARBA00022645"/>
    </source>
</evidence>
<sequence>MKNLFVLLYFLSFAVFSQENQIPEPKKFETDHEGTFNGNSIKFKAIASETYLKNDDGLPVASIWSTAYLKEGADTKRPVIFVFNGGPGSASIWLHMGVFGPRVVEVDSDASEDDGAAPYKVIHNDLALLDIADLVFVDPVGTGFSKTVGKGKVEDFWGLNEDAASISKFMRMWITQYKRWQSPKYIAGESFGTTRAAAVTAALEKGGQAMSLNGLILISQALDYQGSTSRHDNIASYFTYFPTMAATAWYHKKAGQGKSLEGFVQEARDFAFNEYVPALYKGNLLDKEGKEKIAERLHYFLGLDKEYILRSDNRILSRRFLKELMREEGKTIGALDGRYLVEEGDQVAENPTLGDPSSYGIDAAYFAALQDHFANVLKVDMEDRPYLTSNSGIYGKWNWRPVPQGAGWEPSYVNVARSLGESMRRNKDLKVMVANGYYDLITPFMDAEYTFARHDIPMERVDMYYYEGGHMMYNHRPDFEKLVEDMRKFLQK</sequence>
<dbReference type="PANTHER" id="PTHR11802:SF3">
    <property type="entry name" value="RETINOID-INDUCIBLE SERINE CARBOXYPEPTIDASE"/>
    <property type="match status" value="1"/>
</dbReference>
<feature type="signal peptide" evidence="6">
    <location>
        <begin position="1"/>
        <end position="17"/>
    </location>
</feature>
<organism evidence="7 8">
    <name type="scientific">Mongoliibacter ruber</name>
    <dbReference type="NCBI Taxonomy" id="1750599"/>
    <lineage>
        <taxon>Bacteria</taxon>
        <taxon>Pseudomonadati</taxon>
        <taxon>Bacteroidota</taxon>
        <taxon>Cytophagia</taxon>
        <taxon>Cytophagales</taxon>
        <taxon>Cyclobacteriaceae</taxon>
        <taxon>Mongoliibacter</taxon>
    </lineage>
</organism>
<evidence type="ECO:0000313" key="7">
    <source>
        <dbReference type="EMBL" id="PRY89742.1"/>
    </source>
</evidence>
<dbReference type="InterPro" id="IPR001563">
    <property type="entry name" value="Peptidase_S10"/>
</dbReference>
<dbReference type="EMBL" id="PVTR01000002">
    <property type="protein sequence ID" value="PRY89742.1"/>
    <property type="molecule type" value="Genomic_DNA"/>
</dbReference>
<keyword evidence="2" id="KW-0645">Protease</keyword>
<evidence type="ECO:0000256" key="5">
    <source>
        <dbReference type="ARBA" id="ARBA00023180"/>
    </source>
</evidence>
<evidence type="ECO:0000256" key="2">
    <source>
        <dbReference type="ARBA" id="ARBA00022670"/>
    </source>
</evidence>
<keyword evidence="1 7" id="KW-0121">Carboxypeptidase</keyword>
<dbReference type="Gene3D" id="3.40.50.1820">
    <property type="entry name" value="alpha/beta hydrolase"/>
    <property type="match status" value="1"/>
</dbReference>
<evidence type="ECO:0000313" key="8">
    <source>
        <dbReference type="Proteomes" id="UP000238157"/>
    </source>
</evidence>
<dbReference type="Proteomes" id="UP000238157">
    <property type="component" value="Unassembled WGS sequence"/>
</dbReference>
<name>A0A2T0WSS2_9BACT</name>
<keyword evidence="3 6" id="KW-0732">Signal</keyword>